<keyword evidence="3 7" id="KW-0812">Transmembrane</keyword>
<dbReference type="PROSITE" id="PS50102">
    <property type="entry name" value="RRM"/>
    <property type="match status" value="1"/>
</dbReference>
<evidence type="ECO:0000256" key="1">
    <source>
        <dbReference type="ARBA" id="ARBA00004141"/>
    </source>
</evidence>
<dbReference type="GO" id="GO:0008381">
    <property type="term" value="F:mechanosensitive monoatomic ion channel activity"/>
    <property type="evidence" value="ECO:0007669"/>
    <property type="project" value="TreeGrafter"/>
</dbReference>
<dbReference type="InterPro" id="IPR038900">
    <property type="entry name" value="TMC"/>
</dbReference>
<feature type="domain" description="RRM" evidence="8">
    <location>
        <begin position="26"/>
        <end position="108"/>
    </location>
</feature>
<evidence type="ECO:0000256" key="7">
    <source>
        <dbReference type="RuleBase" id="RU310713"/>
    </source>
</evidence>
<dbReference type="EMBL" id="JAAMOB010000003">
    <property type="protein sequence ID" value="KAF4115460.1"/>
    <property type="molecule type" value="Genomic_DNA"/>
</dbReference>
<feature type="transmembrane region" description="Helical" evidence="7">
    <location>
        <begin position="315"/>
        <end position="337"/>
    </location>
</feature>
<protein>
    <recommendedName>
        <fullName evidence="7">Transmembrane channel-like protein</fullName>
    </recommendedName>
</protein>
<evidence type="ECO:0000256" key="6">
    <source>
        <dbReference type="PROSITE-ProRule" id="PRU00176"/>
    </source>
</evidence>
<accession>A0A7J6D873</accession>
<dbReference type="GO" id="GO:0003723">
    <property type="term" value="F:RNA binding"/>
    <property type="evidence" value="ECO:0007669"/>
    <property type="project" value="UniProtKB-UniRule"/>
</dbReference>
<proteinExistence type="inferred from homology"/>
<name>A0A7J6D873_9TELE</name>
<dbReference type="AlphaFoldDB" id="A0A7J6D873"/>
<dbReference type="PANTHER" id="PTHR23302:SF4">
    <property type="entry name" value="TRANSMEMBRANE CHANNEL-LIKE PROTEIN 6"/>
    <property type="match status" value="1"/>
</dbReference>
<comment type="caution">
    <text evidence="9">The sequence shown here is derived from an EMBL/GenBank/DDBJ whole genome shotgun (WGS) entry which is preliminary data.</text>
</comment>
<feature type="transmembrane region" description="Helical" evidence="7">
    <location>
        <begin position="269"/>
        <end position="294"/>
    </location>
</feature>
<dbReference type="Pfam" id="PF00076">
    <property type="entry name" value="RRM_1"/>
    <property type="match status" value="1"/>
</dbReference>
<keyword evidence="5 7" id="KW-0472">Membrane</keyword>
<feature type="transmembrane region" description="Helical" evidence="7">
    <location>
        <begin position="224"/>
        <end position="245"/>
    </location>
</feature>
<dbReference type="GO" id="GO:0005886">
    <property type="term" value="C:plasma membrane"/>
    <property type="evidence" value="ECO:0007669"/>
    <property type="project" value="InterPro"/>
</dbReference>
<dbReference type="SMART" id="SM00360">
    <property type="entry name" value="RRM"/>
    <property type="match status" value="1"/>
</dbReference>
<keyword evidence="4 7" id="KW-1133">Transmembrane helix</keyword>
<comment type="subcellular location">
    <subcellularLocation>
        <location evidence="1 7">Membrane</location>
        <topology evidence="1 7">Multi-pass membrane protein</topology>
    </subcellularLocation>
</comment>
<keyword evidence="10" id="KW-1185">Reference proteome</keyword>
<dbReference type="InterPro" id="IPR000504">
    <property type="entry name" value="RRM_dom"/>
</dbReference>
<gene>
    <name evidence="9" type="ORF">G5714_002949</name>
</gene>
<feature type="transmembrane region" description="Helical" evidence="7">
    <location>
        <begin position="390"/>
        <end position="410"/>
    </location>
</feature>
<comment type="caution">
    <text evidence="7">Lacks conserved residue(s) required for the propagation of feature annotation.</text>
</comment>
<dbReference type="Proteomes" id="UP000579812">
    <property type="component" value="Unassembled WGS sequence"/>
</dbReference>
<dbReference type="InterPro" id="IPR012677">
    <property type="entry name" value="Nucleotide-bd_a/b_plait_sf"/>
</dbReference>
<dbReference type="PANTHER" id="PTHR23302">
    <property type="entry name" value="TRANSMEMBRANE CHANNEL-RELATED"/>
    <property type="match status" value="1"/>
</dbReference>
<sequence length="448" mass="51657">MRSSKHLYIHLPDEYKEFQSSEEWDHGIVVTDLNPYLTARELRSYFEKFGTITECLFTINKSSGWPKGVGFVRYSTSEEAKVAEEAGPHCLGGFHFQINKVVTPKSPDQITAQSFCTQTFSAQSLTSQGSTTELQHPEQIRMDRDCPITAPMHQRLKPVHSRARPSQTDRATPKLNLLLKGCIFSVLCYQWLKKISGRKNEQNKQQCWETLVGQELYRLVLMDLLIAMSYIILAEFLWGLCIRNITLRKRKLEFDIARDVLELIYSQTLVWFGVLFSPLLPAVQIGKLFLLFYLKKTSLMMNFQPPRKHWKATQMNALFTKLLFFPSFAGALAFVIYTMWRVRPSSDCGPFSNLRSMLLLGKRWIRGLGRSNPSFVWLSWAYNNLVDNPLFLFTLVGLFLAIIYIHMQVLDGQKMIISRLQKQIDNEGEDKKFLIAKVQALNEASAQQ</sequence>
<evidence type="ECO:0000256" key="5">
    <source>
        <dbReference type="ARBA" id="ARBA00023136"/>
    </source>
</evidence>
<evidence type="ECO:0000256" key="4">
    <source>
        <dbReference type="ARBA" id="ARBA00022989"/>
    </source>
</evidence>
<dbReference type="SUPFAM" id="SSF54928">
    <property type="entry name" value="RNA-binding domain, RBD"/>
    <property type="match status" value="1"/>
</dbReference>
<evidence type="ECO:0000256" key="3">
    <source>
        <dbReference type="ARBA" id="ARBA00022692"/>
    </source>
</evidence>
<evidence type="ECO:0000259" key="8">
    <source>
        <dbReference type="PROSITE" id="PS50102"/>
    </source>
</evidence>
<evidence type="ECO:0000313" key="10">
    <source>
        <dbReference type="Proteomes" id="UP000579812"/>
    </source>
</evidence>
<keyword evidence="6" id="KW-0694">RNA-binding</keyword>
<evidence type="ECO:0000313" key="9">
    <source>
        <dbReference type="EMBL" id="KAF4115460.1"/>
    </source>
</evidence>
<dbReference type="InterPro" id="IPR012496">
    <property type="entry name" value="TMC_dom"/>
</dbReference>
<organism evidence="9 10">
    <name type="scientific">Onychostoma macrolepis</name>
    <dbReference type="NCBI Taxonomy" id="369639"/>
    <lineage>
        <taxon>Eukaryota</taxon>
        <taxon>Metazoa</taxon>
        <taxon>Chordata</taxon>
        <taxon>Craniata</taxon>
        <taxon>Vertebrata</taxon>
        <taxon>Euteleostomi</taxon>
        <taxon>Actinopterygii</taxon>
        <taxon>Neopterygii</taxon>
        <taxon>Teleostei</taxon>
        <taxon>Ostariophysi</taxon>
        <taxon>Cypriniformes</taxon>
        <taxon>Cyprinidae</taxon>
        <taxon>Acrossocheilinae</taxon>
        <taxon>Onychostoma</taxon>
    </lineage>
</organism>
<comment type="similarity">
    <text evidence="2 7">Belongs to the TMC family.</text>
</comment>
<dbReference type="Pfam" id="PF07810">
    <property type="entry name" value="TMC"/>
    <property type="match status" value="1"/>
</dbReference>
<reference evidence="9 10" key="1">
    <citation type="submission" date="2020-04" db="EMBL/GenBank/DDBJ databases">
        <title>Chromosome-level genome assembly of a cyprinid fish Onychostoma macrolepis by integration of Nanopore Sequencing, Bionano and Hi-C technology.</title>
        <authorList>
            <person name="Wang D."/>
        </authorList>
    </citation>
    <scope>NUCLEOTIDE SEQUENCE [LARGE SCALE GENOMIC DNA]</scope>
    <source>
        <strain evidence="9">SWU-2019</strain>
        <tissue evidence="9">Muscle</tissue>
    </source>
</reference>
<dbReference type="InterPro" id="IPR035979">
    <property type="entry name" value="RBD_domain_sf"/>
</dbReference>
<evidence type="ECO:0000256" key="2">
    <source>
        <dbReference type="ARBA" id="ARBA00006510"/>
    </source>
</evidence>
<dbReference type="Gene3D" id="3.30.70.330">
    <property type="match status" value="1"/>
</dbReference>